<dbReference type="InterPro" id="IPR012341">
    <property type="entry name" value="6hp_glycosidase-like_sf"/>
</dbReference>
<name>A0ABX1V7T0_9PLAN</name>
<dbReference type="Pfam" id="PF07221">
    <property type="entry name" value="GlcNAc_2-epim"/>
    <property type="match status" value="1"/>
</dbReference>
<dbReference type="InterPro" id="IPR010819">
    <property type="entry name" value="AGE/CE"/>
</dbReference>
<dbReference type="EMBL" id="WTPX01000003">
    <property type="protein sequence ID" value="NNJ24101.1"/>
    <property type="molecule type" value="Genomic_DNA"/>
</dbReference>
<dbReference type="InterPro" id="IPR008928">
    <property type="entry name" value="6-hairpin_glycosidase_sf"/>
</dbReference>
<sequence length="395" mass="45436">MDDDRRNQLLATYRDGLLNDVLPFWTRHAVDREHGGFLTSLDRDGTVVDTDKSLWPQGRFAWLLGELYNSVEPREEWLELARHGVEFLDRHAVDPVDGRMWFAVTRDGRPLRKRRYAFTESFAAIAYGEYAQATGRDEYAAKAEAAFRRFVEHGTTFRDPSPKWTDTRPTAGLGGPMITIVTASELRDSIGLEDADALIDEAIETIRTKHVNADLRCVLETVSPEGEPIDSFDGRTLNPGHAIEGAWFTMKEGRRRGDNALVQLGLTMLDWTWKRGWDAEHGGMLYFTSTDGRPVQEYWHDMKFWWPHNEAIIATLLAYTLTGDSKYAAWHALVHDWAHERFADPEHGEWFGYLHRDGTPSSSLKGNWWKGPFHLPRMQLECWRLLAEPSPAWRH</sequence>
<dbReference type="Gene3D" id="1.50.10.10">
    <property type="match status" value="1"/>
</dbReference>
<dbReference type="EC" id="5.1.3.11" evidence="3"/>
<comment type="similarity">
    <text evidence="1">Belongs to the N-acylglucosamine 2-epimerase family.</text>
</comment>
<dbReference type="SUPFAM" id="SSF48208">
    <property type="entry name" value="Six-hairpin glycosidases"/>
    <property type="match status" value="1"/>
</dbReference>
<evidence type="ECO:0000256" key="2">
    <source>
        <dbReference type="ARBA" id="ARBA00023235"/>
    </source>
</evidence>
<keyword evidence="2 3" id="KW-0413">Isomerase</keyword>
<protein>
    <submittedName>
        <fullName evidence="3">Cellobiose 2-epimerase</fullName>
        <ecNumber evidence="3">5.1.3.11</ecNumber>
    </submittedName>
</protein>
<evidence type="ECO:0000256" key="1">
    <source>
        <dbReference type="ARBA" id="ARBA00008558"/>
    </source>
</evidence>
<proteinExistence type="inferred from homology"/>
<organism evidence="3 4">
    <name type="scientific">Alienimonas chondri</name>
    <dbReference type="NCBI Taxonomy" id="2681879"/>
    <lineage>
        <taxon>Bacteria</taxon>
        <taxon>Pseudomonadati</taxon>
        <taxon>Planctomycetota</taxon>
        <taxon>Planctomycetia</taxon>
        <taxon>Planctomycetales</taxon>
        <taxon>Planctomycetaceae</taxon>
        <taxon>Alienimonas</taxon>
    </lineage>
</organism>
<evidence type="ECO:0000313" key="3">
    <source>
        <dbReference type="EMBL" id="NNJ24101.1"/>
    </source>
</evidence>
<gene>
    <name evidence="3" type="primary">ce</name>
    <name evidence="3" type="ORF">LzC2_01510</name>
</gene>
<dbReference type="RefSeq" id="WP_171182676.1">
    <property type="nucleotide sequence ID" value="NZ_WTPX01000003.1"/>
</dbReference>
<keyword evidence="4" id="KW-1185">Reference proteome</keyword>
<comment type="caution">
    <text evidence="3">The sequence shown here is derived from an EMBL/GenBank/DDBJ whole genome shotgun (WGS) entry which is preliminary data.</text>
</comment>
<dbReference type="GO" id="GO:0047736">
    <property type="term" value="F:cellobiose epimerase activity"/>
    <property type="evidence" value="ECO:0007669"/>
    <property type="project" value="UniProtKB-EC"/>
</dbReference>
<evidence type="ECO:0000313" key="4">
    <source>
        <dbReference type="Proteomes" id="UP000609651"/>
    </source>
</evidence>
<reference evidence="3 4" key="1">
    <citation type="journal article" date="2020" name="Syst. Appl. Microbiol.">
        <title>Alienimonas chondri sp. nov., a novel planctomycete isolated from the biofilm of the red alga Chondrus crispus.</title>
        <authorList>
            <person name="Vitorino I."/>
            <person name="Albuquerque L."/>
            <person name="Wiegand S."/>
            <person name="Kallscheuer N."/>
            <person name="da Costa M.S."/>
            <person name="Lobo-da-Cunha A."/>
            <person name="Jogler C."/>
            <person name="Lage O.M."/>
        </authorList>
    </citation>
    <scope>NUCLEOTIDE SEQUENCE [LARGE SCALE GENOMIC DNA]</scope>
    <source>
        <strain evidence="3 4">LzC2</strain>
    </source>
</reference>
<dbReference type="Proteomes" id="UP000609651">
    <property type="component" value="Unassembled WGS sequence"/>
</dbReference>
<accession>A0ABX1V7T0</accession>
<dbReference type="PANTHER" id="PTHR15108">
    <property type="entry name" value="N-ACYLGLUCOSAMINE-2-EPIMERASE"/>
    <property type="match status" value="1"/>
</dbReference>